<evidence type="ECO:0000313" key="3">
    <source>
        <dbReference type="EMBL" id="RPB25453.1"/>
    </source>
</evidence>
<evidence type="ECO:0000256" key="2">
    <source>
        <dbReference type="SAM" id="Phobius"/>
    </source>
</evidence>
<dbReference type="EMBL" id="ML121537">
    <property type="protein sequence ID" value="RPB25453.1"/>
    <property type="molecule type" value="Genomic_DNA"/>
</dbReference>
<feature type="region of interest" description="Disordered" evidence="1">
    <location>
        <begin position="669"/>
        <end position="689"/>
    </location>
</feature>
<dbReference type="InParanoid" id="A0A3N4LRA8"/>
<feature type="compositionally biased region" description="Pro residues" evidence="1">
    <location>
        <begin position="750"/>
        <end position="759"/>
    </location>
</feature>
<keyword evidence="2" id="KW-0812">Transmembrane</keyword>
<accession>A0A3N4LRA8</accession>
<evidence type="ECO:0000313" key="4">
    <source>
        <dbReference type="Proteomes" id="UP000267821"/>
    </source>
</evidence>
<protein>
    <submittedName>
        <fullName evidence="3">Uncharacterized protein</fullName>
    </submittedName>
</protein>
<dbReference type="AlphaFoldDB" id="A0A3N4LRA8"/>
<feature type="region of interest" description="Disordered" evidence="1">
    <location>
        <begin position="798"/>
        <end position="826"/>
    </location>
</feature>
<feature type="region of interest" description="Disordered" evidence="1">
    <location>
        <begin position="744"/>
        <end position="779"/>
    </location>
</feature>
<feature type="transmembrane region" description="Helical" evidence="2">
    <location>
        <begin position="87"/>
        <end position="109"/>
    </location>
</feature>
<feature type="compositionally biased region" description="Basic and acidic residues" evidence="1">
    <location>
        <begin position="669"/>
        <end position="678"/>
    </location>
</feature>
<keyword evidence="2" id="KW-0472">Membrane</keyword>
<keyword evidence="2" id="KW-1133">Transmembrane helix</keyword>
<gene>
    <name evidence="3" type="ORF">L211DRAFT_82255</name>
</gene>
<reference evidence="3 4" key="1">
    <citation type="journal article" date="2018" name="Nat. Ecol. Evol.">
        <title>Pezizomycetes genomes reveal the molecular basis of ectomycorrhizal truffle lifestyle.</title>
        <authorList>
            <person name="Murat C."/>
            <person name="Payen T."/>
            <person name="Noel B."/>
            <person name="Kuo A."/>
            <person name="Morin E."/>
            <person name="Chen J."/>
            <person name="Kohler A."/>
            <person name="Krizsan K."/>
            <person name="Balestrini R."/>
            <person name="Da Silva C."/>
            <person name="Montanini B."/>
            <person name="Hainaut M."/>
            <person name="Levati E."/>
            <person name="Barry K.W."/>
            <person name="Belfiori B."/>
            <person name="Cichocki N."/>
            <person name="Clum A."/>
            <person name="Dockter R.B."/>
            <person name="Fauchery L."/>
            <person name="Guy J."/>
            <person name="Iotti M."/>
            <person name="Le Tacon F."/>
            <person name="Lindquist E.A."/>
            <person name="Lipzen A."/>
            <person name="Malagnac F."/>
            <person name="Mello A."/>
            <person name="Molinier V."/>
            <person name="Miyauchi S."/>
            <person name="Poulain J."/>
            <person name="Riccioni C."/>
            <person name="Rubini A."/>
            <person name="Sitrit Y."/>
            <person name="Splivallo R."/>
            <person name="Traeger S."/>
            <person name="Wang M."/>
            <person name="Zifcakova L."/>
            <person name="Wipf D."/>
            <person name="Zambonelli A."/>
            <person name="Paolocci F."/>
            <person name="Nowrousian M."/>
            <person name="Ottonello S."/>
            <person name="Baldrian P."/>
            <person name="Spatafora J.W."/>
            <person name="Henrissat B."/>
            <person name="Nagy L.G."/>
            <person name="Aury J.M."/>
            <person name="Wincker P."/>
            <person name="Grigoriev I.V."/>
            <person name="Bonfante P."/>
            <person name="Martin F.M."/>
        </authorList>
    </citation>
    <scope>NUCLEOTIDE SEQUENCE [LARGE SCALE GENOMIC DNA]</scope>
    <source>
        <strain evidence="3 4">ATCC MYA-4762</strain>
    </source>
</reference>
<sequence length="841" mass="94650">MWIRDVCLPERMLLVRPPTGHSHSHCGGSPRWGSAGQRWQRGWGTLLYLQAWMDEGSVRLEAGSWSWSWSCKAAKMASLALVGARRFVLVLLSAVYSIVEYLWYGYVVWLCDPHARSALRHQIRGILSTPQKHPANRPPAPERKRQARHHRLLSGGGRGTVQSVTVPKRIQYKNEAGVLPHAPPPPPPPPPPDSGSRSLDLFRAGPPLFTTNMLTASRSLSVPEFLRRSTLGPDGTPYLETIRSSILNAWTHDTCHRHASQYQLVSSPGFLHENTRRDGCGALSLENLVRRQIVKHHLSEIDEKMLGALEWYGRGKKLWEDILASGGDSWRVFIRFCAVYGHEKDFLAMLEDGGPGLTAREGHAQVGKVSNGNTTRKTTSITNNNFRYRTQLIKDPLPPWETSIPLLTAPTPKLNRGDFSWLVCLELTTQSFNETWAPTDLQYSLGTLPNLAVLSIHGSSFQRSPYRIVEDGYLSDWARQARQGNKWGSLRILVIEERLDGLLQVYRPHPRHHTDCKKVPPPPPPPPKRKLFEELDSFPKLSVVSFHFPPPPQGWRMRVSEECSEERMFRHVDCVYPLYDFAKAKEMFEEGTARQWFSERLKDFEGTLKERPREVKELVRRAGLTDVRSLAQAGSMLMQVEAKEREKLVRERDGDLGIEGGLAKLLKKENAQNKNEKKNRSKPAPAAIPESMAPPIMVNVIFETNTTPNVLLPPRNQAKVNTIHYGQRSPTDQENFQERRIMFEKKRPVELPPLPPAPSPSGGRKRKSGGRDGGDASAVDFGEMNWSLDGAGDWDLDGQATWDVQGESGDGGESWGPGNKKMKKGDELARGVAELLAEFMY</sequence>
<name>A0A3N4LRA8_9PEZI</name>
<evidence type="ECO:0000256" key="1">
    <source>
        <dbReference type="SAM" id="MobiDB-lite"/>
    </source>
</evidence>
<feature type="region of interest" description="Disordered" evidence="1">
    <location>
        <begin position="126"/>
        <end position="201"/>
    </location>
</feature>
<dbReference type="OrthoDB" id="5372035at2759"/>
<keyword evidence="4" id="KW-1185">Reference proteome</keyword>
<proteinExistence type="predicted"/>
<feature type="compositionally biased region" description="Pro residues" evidence="1">
    <location>
        <begin position="181"/>
        <end position="193"/>
    </location>
</feature>
<dbReference type="Proteomes" id="UP000267821">
    <property type="component" value="Unassembled WGS sequence"/>
</dbReference>
<organism evidence="3 4">
    <name type="scientific">Terfezia boudieri ATCC MYA-4762</name>
    <dbReference type="NCBI Taxonomy" id="1051890"/>
    <lineage>
        <taxon>Eukaryota</taxon>
        <taxon>Fungi</taxon>
        <taxon>Dikarya</taxon>
        <taxon>Ascomycota</taxon>
        <taxon>Pezizomycotina</taxon>
        <taxon>Pezizomycetes</taxon>
        <taxon>Pezizales</taxon>
        <taxon>Pezizaceae</taxon>
        <taxon>Terfezia</taxon>
    </lineage>
</organism>